<organism evidence="1 2">
    <name type="scientific">Nitzschia inconspicua</name>
    <dbReference type="NCBI Taxonomy" id="303405"/>
    <lineage>
        <taxon>Eukaryota</taxon>
        <taxon>Sar</taxon>
        <taxon>Stramenopiles</taxon>
        <taxon>Ochrophyta</taxon>
        <taxon>Bacillariophyta</taxon>
        <taxon>Bacillariophyceae</taxon>
        <taxon>Bacillariophycidae</taxon>
        <taxon>Bacillariales</taxon>
        <taxon>Bacillariaceae</taxon>
        <taxon>Nitzschia</taxon>
    </lineage>
</organism>
<evidence type="ECO:0000313" key="2">
    <source>
        <dbReference type="Proteomes" id="UP000693970"/>
    </source>
</evidence>
<dbReference type="AlphaFoldDB" id="A0A9K3LR04"/>
<reference evidence="1" key="1">
    <citation type="journal article" date="2021" name="Sci. Rep.">
        <title>Diploid genomic architecture of Nitzschia inconspicua, an elite biomass production diatom.</title>
        <authorList>
            <person name="Oliver A."/>
            <person name="Podell S."/>
            <person name="Pinowska A."/>
            <person name="Traller J.C."/>
            <person name="Smith S.R."/>
            <person name="McClure R."/>
            <person name="Beliaev A."/>
            <person name="Bohutskyi P."/>
            <person name="Hill E.A."/>
            <person name="Rabines A."/>
            <person name="Zheng H."/>
            <person name="Allen L.Z."/>
            <person name="Kuo A."/>
            <person name="Grigoriev I.V."/>
            <person name="Allen A.E."/>
            <person name="Hazlebeck D."/>
            <person name="Allen E.E."/>
        </authorList>
    </citation>
    <scope>NUCLEOTIDE SEQUENCE</scope>
    <source>
        <strain evidence="1">Hildebrandi</strain>
    </source>
</reference>
<comment type="caution">
    <text evidence="1">The sequence shown here is derived from an EMBL/GenBank/DDBJ whole genome shotgun (WGS) entry which is preliminary data.</text>
</comment>
<accession>A0A9K3LR04</accession>
<reference evidence="1" key="2">
    <citation type="submission" date="2021-04" db="EMBL/GenBank/DDBJ databases">
        <authorList>
            <person name="Podell S."/>
        </authorList>
    </citation>
    <scope>NUCLEOTIDE SEQUENCE</scope>
    <source>
        <strain evidence="1">Hildebrandi</strain>
    </source>
</reference>
<evidence type="ECO:0000313" key="1">
    <source>
        <dbReference type="EMBL" id="KAG7366923.1"/>
    </source>
</evidence>
<proteinExistence type="predicted"/>
<gene>
    <name evidence="1" type="ORF">IV203_029593</name>
</gene>
<name>A0A9K3LR04_9STRA</name>
<protein>
    <submittedName>
        <fullName evidence="1">Uncharacterized protein</fullName>
    </submittedName>
</protein>
<keyword evidence="2" id="KW-1185">Reference proteome</keyword>
<sequence>MPLTQEFKANMGALFVNQRMGEAHSRGRAHVRDDVGTHIKQPLARPKIRDANNQQQMLAHAAMVSLKKRHGNIQSACNNVDETPKDLKKYLSSKMVDYDEEIVKPSQIRQKEISASGY</sequence>
<dbReference type="EMBL" id="JAGRRH010000007">
    <property type="protein sequence ID" value="KAG7366923.1"/>
    <property type="molecule type" value="Genomic_DNA"/>
</dbReference>
<dbReference type="Proteomes" id="UP000693970">
    <property type="component" value="Unassembled WGS sequence"/>
</dbReference>